<proteinExistence type="predicted"/>
<sequence>MVEVSLAFCVTDARLCHQTLELNQCLRDLVIPRTFLLLRLARDPTFKQNHGYYLIRDLLSSACPLSSEAQAHPYRFSNRILLRGIQNVICRDGSSSNFNNCESCTPLRSMSKHVSVLQSSLFLYKNDAIFKHTVTVPGQPCLDPPDSLLLLFKPLKALFEH</sequence>
<dbReference type="AlphaFoldDB" id="A0AAN9MW45"/>
<dbReference type="EMBL" id="JAYMYQ010000001">
    <property type="protein sequence ID" value="KAK7361681.1"/>
    <property type="molecule type" value="Genomic_DNA"/>
</dbReference>
<gene>
    <name evidence="1" type="ORF">VNO77_03755</name>
</gene>
<protein>
    <submittedName>
        <fullName evidence="1">Uncharacterized protein</fullName>
    </submittedName>
</protein>
<organism evidence="1 2">
    <name type="scientific">Canavalia gladiata</name>
    <name type="common">Sword bean</name>
    <name type="synonym">Dolichos gladiatus</name>
    <dbReference type="NCBI Taxonomy" id="3824"/>
    <lineage>
        <taxon>Eukaryota</taxon>
        <taxon>Viridiplantae</taxon>
        <taxon>Streptophyta</taxon>
        <taxon>Embryophyta</taxon>
        <taxon>Tracheophyta</taxon>
        <taxon>Spermatophyta</taxon>
        <taxon>Magnoliopsida</taxon>
        <taxon>eudicotyledons</taxon>
        <taxon>Gunneridae</taxon>
        <taxon>Pentapetalae</taxon>
        <taxon>rosids</taxon>
        <taxon>fabids</taxon>
        <taxon>Fabales</taxon>
        <taxon>Fabaceae</taxon>
        <taxon>Papilionoideae</taxon>
        <taxon>50 kb inversion clade</taxon>
        <taxon>NPAAA clade</taxon>
        <taxon>indigoferoid/millettioid clade</taxon>
        <taxon>Phaseoleae</taxon>
        <taxon>Canavalia</taxon>
    </lineage>
</organism>
<evidence type="ECO:0000313" key="1">
    <source>
        <dbReference type="EMBL" id="KAK7361681.1"/>
    </source>
</evidence>
<keyword evidence="2" id="KW-1185">Reference proteome</keyword>
<reference evidence="1 2" key="1">
    <citation type="submission" date="2024-01" db="EMBL/GenBank/DDBJ databases">
        <title>The genomes of 5 underutilized Papilionoideae crops provide insights into root nodulation and disease resistanc.</title>
        <authorList>
            <person name="Jiang F."/>
        </authorList>
    </citation>
    <scope>NUCLEOTIDE SEQUENCE [LARGE SCALE GENOMIC DNA]</scope>
    <source>
        <strain evidence="1">LVBAO_FW01</strain>
        <tissue evidence="1">Leaves</tissue>
    </source>
</reference>
<accession>A0AAN9MW45</accession>
<comment type="caution">
    <text evidence="1">The sequence shown here is derived from an EMBL/GenBank/DDBJ whole genome shotgun (WGS) entry which is preliminary data.</text>
</comment>
<evidence type="ECO:0000313" key="2">
    <source>
        <dbReference type="Proteomes" id="UP001367508"/>
    </source>
</evidence>
<name>A0AAN9MW45_CANGL</name>
<dbReference type="Proteomes" id="UP001367508">
    <property type="component" value="Unassembled WGS sequence"/>
</dbReference>